<evidence type="ECO:0000313" key="2">
    <source>
        <dbReference type="Proteomes" id="UP001549076"/>
    </source>
</evidence>
<name>A0ABV2MZG9_9HYPH</name>
<evidence type="ECO:0000313" key="1">
    <source>
        <dbReference type="EMBL" id="MET3791063.1"/>
    </source>
</evidence>
<proteinExistence type="predicted"/>
<protein>
    <recommendedName>
        <fullName evidence="3">Lipoprotein</fullName>
    </recommendedName>
</protein>
<dbReference type="EMBL" id="JBEPML010000003">
    <property type="protein sequence ID" value="MET3791063.1"/>
    <property type="molecule type" value="Genomic_DNA"/>
</dbReference>
<evidence type="ECO:0008006" key="3">
    <source>
        <dbReference type="Google" id="ProtNLM"/>
    </source>
</evidence>
<gene>
    <name evidence="1" type="ORF">ABID37_001266</name>
</gene>
<dbReference type="Proteomes" id="UP001549076">
    <property type="component" value="Unassembled WGS sequence"/>
</dbReference>
<dbReference type="RefSeq" id="WP_354193325.1">
    <property type="nucleotide sequence ID" value="NZ_JBEPML010000003.1"/>
</dbReference>
<accession>A0ABV2MZG9</accession>
<dbReference type="PROSITE" id="PS51257">
    <property type="entry name" value="PROKAR_LIPOPROTEIN"/>
    <property type="match status" value="1"/>
</dbReference>
<reference evidence="1 2" key="1">
    <citation type="submission" date="2024-06" db="EMBL/GenBank/DDBJ databases">
        <title>Genomic Encyclopedia of Type Strains, Phase IV (KMG-IV): sequencing the most valuable type-strain genomes for metagenomic binning, comparative biology and taxonomic classification.</title>
        <authorList>
            <person name="Goeker M."/>
        </authorList>
    </citation>
    <scope>NUCLEOTIDE SEQUENCE [LARGE SCALE GENOMIC DNA]</scope>
    <source>
        <strain evidence="1 2">DSM 27865</strain>
    </source>
</reference>
<sequence length="41" mass="3923">MTARSLSHSIVAGVAAVFGLVTGISGGCALFGEADTSAVVV</sequence>
<keyword evidence="2" id="KW-1185">Reference proteome</keyword>
<organism evidence="1 2">
    <name type="scientific">Aquamicrobium terrae</name>
    <dbReference type="NCBI Taxonomy" id="1324945"/>
    <lineage>
        <taxon>Bacteria</taxon>
        <taxon>Pseudomonadati</taxon>
        <taxon>Pseudomonadota</taxon>
        <taxon>Alphaproteobacteria</taxon>
        <taxon>Hyphomicrobiales</taxon>
        <taxon>Phyllobacteriaceae</taxon>
        <taxon>Aquamicrobium</taxon>
    </lineage>
</organism>
<comment type="caution">
    <text evidence="1">The sequence shown here is derived from an EMBL/GenBank/DDBJ whole genome shotgun (WGS) entry which is preliminary data.</text>
</comment>